<keyword evidence="3" id="KW-1185">Reference proteome</keyword>
<accession>A0ABQ8SVK8</accession>
<proteinExistence type="predicted"/>
<evidence type="ECO:0000313" key="3">
    <source>
        <dbReference type="Proteomes" id="UP001148838"/>
    </source>
</evidence>
<dbReference type="Proteomes" id="UP001148838">
    <property type="component" value="Unassembled WGS sequence"/>
</dbReference>
<gene>
    <name evidence="2" type="ORF">ANN_14177</name>
</gene>
<sequence length="152" mass="17205">MSPGSSICSYWVKEKPRKKPQPGNLLRPGIEPEPPGFAARRTNRYSTGNLIEYKIFGFTSIPKEFVQRFFYSPRPYLDAIASMVILRRFISISGYLPSECYEGDNAGEMSPGSSTESYPAFVHIELRENPGKNLNQVILRRFINSLGYLASE</sequence>
<evidence type="ECO:0008006" key="4">
    <source>
        <dbReference type="Google" id="ProtNLM"/>
    </source>
</evidence>
<evidence type="ECO:0000313" key="2">
    <source>
        <dbReference type="EMBL" id="KAJ4438238.1"/>
    </source>
</evidence>
<reference evidence="2 3" key="1">
    <citation type="journal article" date="2022" name="Allergy">
        <title>Genome assembly and annotation of Periplaneta americana reveal a comprehensive cockroach allergen profile.</title>
        <authorList>
            <person name="Wang L."/>
            <person name="Xiong Q."/>
            <person name="Saelim N."/>
            <person name="Wang L."/>
            <person name="Nong W."/>
            <person name="Wan A.T."/>
            <person name="Shi M."/>
            <person name="Liu X."/>
            <person name="Cao Q."/>
            <person name="Hui J.H.L."/>
            <person name="Sookrung N."/>
            <person name="Leung T.F."/>
            <person name="Tungtrongchitr A."/>
            <person name="Tsui S.K.W."/>
        </authorList>
    </citation>
    <scope>NUCLEOTIDE SEQUENCE [LARGE SCALE GENOMIC DNA]</scope>
    <source>
        <strain evidence="2">PWHHKU_190912</strain>
    </source>
</reference>
<dbReference type="EMBL" id="JAJSOF020000019">
    <property type="protein sequence ID" value="KAJ4438238.1"/>
    <property type="molecule type" value="Genomic_DNA"/>
</dbReference>
<comment type="caution">
    <text evidence="2">The sequence shown here is derived from an EMBL/GenBank/DDBJ whole genome shotgun (WGS) entry which is preliminary data.</text>
</comment>
<name>A0ABQ8SVK8_PERAM</name>
<evidence type="ECO:0000256" key="1">
    <source>
        <dbReference type="SAM" id="MobiDB-lite"/>
    </source>
</evidence>
<protein>
    <recommendedName>
        <fullName evidence="4">Per a allergen</fullName>
    </recommendedName>
</protein>
<feature type="region of interest" description="Disordered" evidence="1">
    <location>
        <begin position="15"/>
        <end position="34"/>
    </location>
</feature>
<organism evidence="2 3">
    <name type="scientific">Periplaneta americana</name>
    <name type="common">American cockroach</name>
    <name type="synonym">Blatta americana</name>
    <dbReference type="NCBI Taxonomy" id="6978"/>
    <lineage>
        <taxon>Eukaryota</taxon>
        <taxon>Metazoa</taxon>
        <taxon>Ecdysozoa</taxon>
        <taxon>Arthropoda</taxon>
        <taxon>Hexapoda</taxon>
        <taxon>Insecta</taxon>
        <taxon>Pterygota</taxon>
        <taxon>Neoptera</taxon>
        <taxon>Polyneoptera</taxon>
        <taxon>Dictyoptera</taxon>
        <taxon>Blattodea</taxon>
        <taxon>Blattoidea</taxon>
        <taxon>Blattidae</taxon>
        <taxon>Blattinae</taxon>
        <taxon>Periplaneta</taxon>
    </lineage>
</organism>